<evidence type="ECO:0000313" key="1">
    <source>
        <dbReference type="EMBL" id="MCG4564854.1"/>
    </source>
</evidence>
<reference evidence="1" key="2">
    <citation type="submission" date="2022-01" db="EMBL/GenBank/DDBJ databases">
        <title>Collection of gut derived symbiotic bacterial strains cultured from healthy donors.</title>
        <authorList>
            <person name="Lin H."/>
            <person name="Kohout C."/>
            <person name="Waligurski E."/>
            <person name="Pamer E.G."/>
        </authorList>
    </citation>
    <scope>NUCLEOTIDE SEQUENCE</scope>
    <source>
        <strain evidence="1">MSK.14.39</strain>
    </source>
</reference>
<evidence type="ECO:0000313" key="2">
    <source>
        <dbReference type="EMBL" id="MSS42308.1"/>
    </source>
</evidence>
<comment type="caution">
    <text evidence="2">The sequence shown here is derived from an EMBL/GenBank/DDBJ whole genome shotgun (WGS) entry which is preliminary data.</text>
</comment>
<dbReference type="OrthoDB" id="9800571at2"/>
<dbReference type="InterPro" id="IPR020256">
    <property type="entry name" value="Spore_coat_CotJA"/>
</dbReference>
<dbReference type="Proteomes" id="UP001108123">
    <property type="component" value="Unassembled WGS sequence"/>
</dbReference>
<reference evidence="2 3" key="1">
    <citation type="submission" date="2019-08" db="EMBL/GenBank/DDBJ databases">
        <title>In-depth cultivation of the pig gut microbiome towards novel bacterial diversity and tailored functional studies.</title>
        <authorList>
            <person name="Wylensek D."/>
            <person name="Hitch T.C.A."/>
            <person name="Clavel T."/>
        </authorList>
    </citation>
    <scope>NUCLEOTIDE SEQUENCE [LARGE SCALE GENOMIC DNA]</scope>
    <source>
        <strain evidence="2 3">Med78-601-WT-4W-RMD-3</strain>
    </source>
</reference>
<proteinExistence type="predicted"/>
<gene>
    <name evidence="2" type="ORF">FYJ27_00965</name>
    <name evidence="1" type="ORF">L0P62_05260</name>
</gene>
<protein>
    <submittedName>
        <fullName evidence="2">Spore coat associated protein CotJA</fullName>
    </submittedName>
</protein>
<evidence type="ECO:0000313" key="3">
    <source>
        <dbReference type="Proteomes" id="UP000462760"/>
    </source>
</evidence>
<organism evidence="2 3">
    <name type="scientific">Anaerosalibacter bizertensis</name>
    <dbReference type="NCBI Taxonomy" id="932217"/>
    <lineage>
        <taxon>Bacteria</taxon>
        <taxon>Bacillati</taxon>
        <taxon>Bacillota</taxon>
        <taxon>Tissierellia</taxon>
        <taxon>Tissierellales</taxon>
        <taxon>Sporanaerobacteraceae</taxon>
        <taxon>Anaerosalibacter</taxon>
    </lineage>
</organism>
<dbReference type="AlphaFoldDB" id="A0A844FEA0"/>
<keyword evidence="4" id="KW-1185">Reference proteome</keyword>
<dbReference type="RefSeq" id="WP_154481731.1">
    <property type="nucleotide sequence ID" value="NZ_JAHLOA010000008.1"/>
</dbReference>
<evidence type="ECO:0000313" key="4">
    <source>
        <dbReference type="Proteomes" id="UP001108123"/>
    </source>
</evidence>
<dbReference type="EMBL" id="VULR01000001">
    <property type="protein sequence ID" value="MSS42308.1"/>
    <property type="molecule type" value="Genomic_DNA"/>
</dbReference>
<dbReference type="Proteomes" id="UP000462760">
    <property type="component" value="Unassembled WGS sequence"/>
</dbReference>
<dbReference type="Pfam" id="PF11007">
    <property type="entry name" value="CotJA"/>
    <property type="match status" value="1"/>
</dbReference>
<sequence length="51" mass="6340">MRIESKRREFQLARAYVPFQIMNNVYNSKEALKKGTLFPELYMPYKYEKRY</sequence>
<accession>A0A844FEA0</accession>
<dbReference type="EMBL" id="JAKNID010000014">
    <property type="protein sequence ID" value="MCG4564854.1"/>
    <property type="molecule type" value="Genomic_DNA"/>
</dbReference>
<name>A0A844FEA0_9FIRM</name>